<dbReference type="PANTHER" id="PTHR10846">
    <property type="entry name" value="SODIUM/POTASSIUM/CALCIUM EXCHANGER"/>
    <property type="match status" value="1"/>
</dbReference>
<evidence type="ECO:0000259" key="6">
    <source>
        <dbReference type="Pfam" id="PF01699"/>
    </source>
</evidence>
<dbReference type="RefSeq" id="WP_341627554.1">
    <property type="nucleotide sequence ID" value="NZ_JBAKBA010000013.1"/>
</dbReference>
<dbReference type="InterPro" id="IPR004481">
    <property type="entry name" value="K/Na/Ca-exchanger"/>
</dbReference>
<keyword evidence="2 5" id="KW-0812">Transmembrane</keyword>
<feature type="transmembrane region" description="Helical" evidence="5">
    <location>
        <begin position="210"/>
        <end position="232"/>
    </location>
</feature>
<feature type="transmembrane region" description="Helical" evidence="5">
    <location>
        <begin position="300"/>
        <end position="321"/>
    </location>
</feature>
<dbReference type="Gene3D" id="1.20.1420.30">
    <property type="entry name" value="NCX, central ion-binding region"/>
    <property type="match status" value="1"/>
</dbReference>
<feature type="domain" description="Sodium/calcium exchanger membrane region" evidence="6">
    <location>
        <begin position="8"/>
        <end position="148"/>
    </location>
</feature>
<evidence type="ECO:0000256" key="4">
    <source>
        <dbReference type="ARBA" id="ARBA00023136"/>
    </source>
</evidence>
<evidence type="ECO:0000256" key="1">
    <source>
        <dbReference type="ARBA" id="ARBA00004141"/>
    </source>
</evidence>
<dbReference type="Proteomes" id="UP001366060">
    <property type="component" value="Unassembled WGS sequence"/>
</dbReference>
<proteinExistence type="predicted"/>
<keyword evidence="4 5" id="KW-0472">Membrane</keyword>
<evidence type="ECO:0000313" key="7">
    <source>
        <dbReference type="EMBL" id="MEL0658946.1"/>
    </source>
</evidence>
<keyword evidence="3 5" id="KW-1133">Transmembrane helix</keyword>
<dbReference type="Pfam" id="PF01699">
    <property type="entry name" value="Na_Ca_ex"/>
    <property type="match status" value="2"/>
</dbReference>
<dbReference type="PANTHER" id="PTHR10846:SF8">
    <property type="entry name" value="INNER MEMBRANE PROTEIN YRBG"/>
    <property type="match status" value="1"/>
</dbReference>
<feature type="transmembrane region" description="Helical" evidence="5">
    <location>
        <begin position="6"/>
        <end position="23"/>
    </location>
</feature>
<evidence type="ECO:0000313" key="8">
    <source>
        <dbReference type="Proteomes" id="UP001366060"/>
    </source>
</evidence>
<protein>
    <submittedName>
        <fullName evidence="7">Calcium/sodium antiporter</fullName>
    </submittedName>
</protein>
<feature type="transmembrane region" description="Helical" evidence="5">
    <location>
        <begin position="276"/>
        <end position="293"/>
    </location>
</feature>
<feature type="domain" description="Sodium/calcium exchanger membrane region" evidence="6">
    <location>
        <begin position="178"/>
        <end position="321"/>
    </location>
</feature>
<feature type="transmembrane region" description="Helical" evidence="5">
    <location>
        <begin position="244"/>
        <end position="264"/>
    </location>
</feature>
<feature type="transmembrane region" description="Helical" evidence="5">
    <location>
        <begin position="35"/>
        <end position="53"/>
    </location>
</feature>
<dbReference type="InterPro" id="IPR044880">
    <property type="entry name" value="NCX_ion-bd_dom_sf"/>
</dbReference>
<name>A0ABU9HAX0_9GAMM</name>
<comment type="subcellular location">
    <subcellularLocation>
        <location evidence="1">Membrane</location>
        <topology evidence="1">Multi-pass membrane protein</topology>
    </subcellularLocation>
</comment>
<sequence length="327" mass="35174">MITLLYPTLAILIGFALLIWSADKFVLGASNTARSFSISPLIVGVVIVGLGTSAPEMLVSSMAALDGNTGLSIGNAIGSNITNVGLMLGLTALFYPLHIHSKLLKREMPALLAIMGISYFLLWDQYLSFLDGLLLLVMMFAMLGFTIWEAKSNGEDTLPQEILDELPEEIGKGAALKWLIIGILILIASSRVLVWGAVEVAEYFKVSDLIIGLTVVAIGTSLPELATTIAAARKKEFDLAVGNIIGSNMFNILGVMALPGLIHASSFDIAVLTRDYPVMIALTLALVIFSIAWRKSKIAILGRIEAALLLIGYLAYMVWLYKDAVSI</sequence>
<gene>
    <name evidence="7" type="ORF">V6255_07305</name>
</gene>
<dbReference type="NCBIfam" id="TIGR00367">
    <property type="entry name" value="calcium/sodium antiporter"/>
    <property type="match status" value="1"/>
</dbReference>
<reference evidence="7 8" key="1">
    <citation type="submission" date="2024-02" db="EMBL/GenBank/DDBJ databases">
        <title>Bacteria isolated from the canopy kelp, Nereocystis luetkeana.</title>
        <authorList>
            <person name="Pfister C.A."/>
            <person name="Younker I.T."/>
            <person name="Light S.H."/>
        </authorList>
    </citation>
    <scope>NUCLEOTIDE SEQUENCE [LARGE SCALE GENOMIC DNA]</scope>
    <source>
        <strain evidence="7 8">TI.2.07</strain>
    </source>
</reference>
<feature type="transmembrane region" description="Helical" evidence="5">
    <location>
        <begin position="178"/>
        <end position="198"/>
    </location>
</feature>
<evidence type="ECO:0000256" key="3">
    <source>
        <dbReference type="ARBA" id="ARBA00022989"/>
    </source>
</evidence>
<feature type="transmembrane region" description="Helical" evidence="5">
    <location>
        <begin position="129"/>
        <end position="148"/>
    </location>
</feature>
<accession>A0ABU9HAX0</accession>
<evidence type="ECO:0000256" key="2">
    <source>
        <dbReference type="ARBA" id="ARBA00022692"/>
    </source>
</evidence>
<dbReference type="InterPro" id="IPR004837">
    <property type="entry name" value="NaCa_Exmemb"/>
</dbReference>
<organism evidence="7 8">
    <name type="scientific">Psychromonas arctica</name>
    <dbReference type="NCBI Taxonomy" id="168275"/>
    <lineage>
        <taxon>Bacteria</taxon>
        <taxon>Pseudomonadati</taxon>
        <taxon>Pseudomonadota</taxon>
        <taxon>Gammaproteobacteria</taxon>
        <taxon>Alteromonadales</taxon>
        <taxon>Psychromonadaceae</taxon>
        <taxon>Psychromonas</taxon>
    </lineage>
</organism>
<comment type="caution">
    <text evidence="7">The sequence shown here is derived from an EMBL/GenBank/DDBJ whole genome shotgun (WGS) entry which is preliminary data.</text>
</comment>
<feature type="transmembrane region" description="Helical" evidence="5">
    <location>
        <begin position="73"/>
        <end position="95"/>
    </location>
</feature>
<evidence type="ECO:0000256" key="5">
    <source>
        <dbReference type="SAM" id="Phobius"/>
    </source>
</evidence>
<keyword evidence="8" id="KW-1185">Reference proteome</keyword>
<dbReference type="EMBL" id="JBAKBA010000013">
    <property type="protein sequence ID" value="MEL0658946.1"/>
    <property type="molecule type" value="Genomic_DNA"/>
</dbReference>